<dbReference type="Proteomes" id="UP001189429">
    <property type="component" value="Unassembled WGS sequence"/>
</dbReference>
<gene>
    <name evidence="2" type="ORF">PCOR1329_LOCUS5177</name>
</gene>
<feature type="region of interest" description="Disordered" evidence="1">
    <location>
        <begin position="18"/>
        <end position="47"/>
    </location>
</feature>
<feature type="non-terminal residue" evidence="2">
    <location>
        <position position="1"/>
    </location>
</feature>
<feature type="compositionally biased region" description="Low complexity" evidence="1">
    <location>
        <begin position="20"/>
        <end position="29"/>
    </location>
</feature>
<feature type="non-terminal residue" evidence="2">
    <location>
        <position position="85"/>
    </location>
</feature>
<evidence type="ECO:0000313" key="2">
    <source>
        <dbReference type="EMBL" id="CAK0795519.1"/>
    </source>
</evidence>
<reference evidence="2" key="1">
    <citation type="submission" date="2023-10" db="EMBL/GenBank/DDBJ databases">
        <authorList>
            <person name="Chen Y."/>
            <person name="Shah S."/>
            <person name="Dougan E. K."/>
            <person name="Thang M."/>
            <person name="Chan C."/>
        </authorList>
    </citation>
    <scope>NUCLEOTIDE SEQUENCE [LARGE SCALE GENOMIC DNA]</scope>
</reference>
<dbReference type="EMBL" id="CAUYUJ010001357">
    <property type="protein sequence ID" value="CAK0795519.1"/>
    <property type="molecule type" value="Genomic_DNA"/>
</dbReference>
<evidence type="ECO:0000313" key="3">
    <source>
        <dbReference type="Proteomes" id="UP001189429"/>
    </source>
</evidence>
<comment type="caution">
    <text evidence="2">The sequence shown here is derived from an EMBL/GenBank/DDBJ whole genome shotgun (WGS) entry which is preliminary data.</text>
</comment>
<name>A0ABN9PQV9_9DINO</name>
<accession>A0ABN9PQV9</accession>
<evidence type="ECO:0000256" key="1">
    <source>
        <dbReference type="SAM" id="MobiDB-lite"/>
    </source>
</evidence>
<protein>
    <submittedName>
        <fullName evidence="2">Uncharacterized protein</fullName>
    </submittedName>
</protein>
<proteinExistence type="predicted"/>
<sequence length="85" mass="8800">LREVLHGHCRLSPRRALVTGGPAIGRPPAGRGGRGCGATEVTPRGLVGQPVDEGRLARVRCALEQAVAADCPRATNSPLWGLVGQ</sequence>
<organism evidence="2 3">
    <name type="scientific">Prorocentrum cordatum</name>
    <dbReference type="NCBI Taxonomy" id="2364126"/>
    <lineage>
        <taxon>Eukaryota</taxon>
        <taxon>Sar</taxon>
        <taxon>Alveolata</taxon>
        <taxon>Dinophyceae</taxon>
        <taxon>Prorocentrales</taxon>
        <taxon>Prorocentraceae</taxon>
        <taxon>Prorocentrum</taxon>
    </lineage>
</organism>
<keyword evidence="3" id="KW-1185">Reference proteome</keyword>